<feature type="compositionally biased region" description="Basic and acidic residues" evidence="1">
    <location>
        <begin position="339"/>
        <end position="349"/>
    </location>
</feature>
<evidence type="ECO:0000256" key="1">
    <source>
        <dbReference type="SAM" id="MobiDB-lite"/>
    </source>
</evidence>
<feature type="transmembrane region" description="Helical" evidence="2">
    <location>
        <begin position="166"/>
        <end position="184"/>
    </location>
</feature>
<proteinExistence type="predicted"/>
<comment type="caution">
    <text evidence="3">The sequence shown here is derived from an EMBL/GenBank/DDBJ whole genome shotgun (WGS) entry which is preliminary data.</text>
</comment>
<protein>
    <submittedName>
        <fullName evidence="3">Uncharacterized protein</fullName>
    </submittedName>
</protein>
<accession>A0ABQ6MNN0</accession>
<feature type="region of interest" description="Disordered" evidence="1">
    <location>
        <begin position="321"/>
        <end position="349"/>
    </location>
</feature>
<keyword evidence="2" id="KW-1133">Transmembrane helix</keyword>
<evidence type="ECO:0000256" key="2">
    <source>
        <dbReference type="SAM" id="Phobius"/>
    </source>
</evidence>
<feature type="transmembrane region" description="Helical" evidence="2">
    <location>
        <begin position="105"/>
        <end position="124"/>
    </location>
</feature>
<evidence type="ECO:0000313" key="3">
    <source>
        <dbReference type="EMBL" id="GMI29874.1"/>
    </source>
</evidence>
<keyword evidence="2" id="KW-0812">Transmembrane</keyword>
<organism evidence="3 4">
    <name type="scientific">Tetraparma gracilis</name>
    <dbReference type="NCBI Taxonomy" id="2962635"/>
    <lineage>
        <taxon>Eukaryota</taxon>
        <taxon>Sar</taxon>
        <taxon>Stramenopiles</taxon>
        <taxon>Ochrophyta</taxon>
        <taxon>Bolidophyceae</taxon>
        <taxon>Parmales</taxon>
        <taxon>Triparmaceae</taxon>
        <taxon>Tetraparma</taxon>
    </lineage>
</organism>
<feature type="transmembrane region" description="Helical" evidence="2">
    <location>
        <begin position="249"/>
        <end position="269"/>
    </location>
</feature>
<dbReference type="EMBL" id="BRYB01001623">
    <property type="protein sequence ID" value="GMI29874.1"/>
    <property type="molecule type" value="Genomic_DNA"/>
</dbReference>
<evidence type="ECO:0000313" key="4">
    <source>
        <dbReference type="Proteomes" id="UP001165060"/>
    </source>
</evidence>
<sequence length="349" mass="39637">MQRDAYAIHAYLCTPLTVPDCVLSKLPAPPTLFVRRVVFVLTSLLLFIEWPVALFFLVTGKGTYEERSSDSYAMWVVMSNSAMFVSCAFYSHLIIFADRLDDLSLVIDLGFLFCSSSFSALYHFCDTHMYTALDEDLDERVHFKFCKKNEEEFIFPPGDRYDTLQHYDFGFAFFLIPMSVLHMLDIKPAALKFALYWGFFQITWHYMSEDLRWTTGQLSTFKFVLAPIFLLLAAKTCYEASRVGGAREFARLVPLPELALTFVLMSIGIGCKVTTDEATRKSYSVPHGFWHFGAFLGFGALRAFSRKHRGLVREKLDGARGSGEWKARGSGGGQAMQREASEDRVNGML</sequence>
<name>A0ABQ6MNN0_9STRA</name>
<gene>
    <name evidence="3" type="ORF">TeGR_g14602</name>
</gene>
<feature type="transmembrane region" description="Helical" evidence="2">
    <location>
        <begin position="37"/>
        <end position="60"/>
    </location>
</feature>
<reference evidence="3 4" key="1">
    <citation type="journal article" date="2023" name="Commun. Biol.">
        <title>Genome analysis of Parmales, the sister group of diatoms, reveals the evolutionary specialization of diatoms from phago-mixotrophs to photoautotrophs.</title>
        <authorList>
            <person name="Ban H."/>
            <person name="Sato S."/>
            <person name="Yoshikawa S."/>
            <person name="Yamada K."/>
            <person name="Nakamura Y."/>
            <person name="Ichinomiya M."/>
            <person name="Sato N."/>
            <person name="Blanc-Mathieu R."/>
            <person name="Endo H."/>
            <person name="Kuwata A."/>
            <person name="Ogata H."/>
        </authorList>
    </citation>
    <scope>NUCLEOTIDE SEQUENCE [LARGE SCALE GENOMIC DNA]</scope>
</reference>
<keyword evidence="2" id="KW-0472">Membrane</keyword>
<feature type="transmembrane region" description="Helical" evidence="2">
    <location>
        <begin position="219"/>
        <end position="237"/>
    </location>
</feature>
<keyword evidence="4" id="KW-1185">Reference proteome</keyword>
<feature type="transmembrane region" description="Helical" evidence="2">
    <location>
        <begin position="72"/>
        <end position="93"/>
    </location>
</feature>
<dbReference type="Proteomes" id="UP001165060">
    <property type="component" value="Unassembled WGS sequence"/>
</dbReference>